<dbReference type="RefSeq" id="WP_378477792.1">
    <property type="nucleotide sequence ID" value="NZ_JBHUIW010000010.1"/>
</dbReference>
<dbReference type="EMBL" id="JBHUIW010000010">
    <property type="protein sequence ID" value="MFD2182616.1"/>
    <property type="molecule type" value="Genomic_DNA"/>
</dbReference>
<reference evidence="2" key="1">
    <citation type="journal article" date="2019" name="Int. J. Syst. Evol. Microbiol.">
        <title>The Global Catalogue of Microorganisms (GCM) 10K type strain sequencing project: providing services to taxonomists for standard genome sequencing and annotation.</title>
        <authorList>
            <consortium name="The Broad Institute Genomics Platform"/>
            <consortium name="The Broad Institute Genome Sequencing Center for Infectious Disease"/>
            <person name="Wu L."/>
            <person name="Ma J."/>
        </authorList>
    </citation>
    <scope>NUCLEOTIDE SEQUENCE [LARGE SCALE GENOMIC DNA]</scope>
    <source>
        <strain evidence="2">CGMCC 1.6774</strain>
    </source>
</reference>
<name>A0ABW5AKP6_9BRAD</name>
<gene>
    <name evidence="1" type="ORF">ACFSOX_10665</name>
</gene>
<evidence type="ECO:0000313" key="1">
    <source>
        <dbReference type="EMBL" id="MFD2182616.1"/>
    </source>
</evidence>
<sequence>MKNITLAVDETVLARVRVYAAKRNTTVNRLVRDHLEELARDEAKPDAARERLLELIDNSPGRLGPNWTWNREDVYEDRVLPRHEHPPVRGAGKK</sequence>
<proteinExistence type="predicted"/>
<evidence type="ECO:0000313" key="2">
    <source>
        <dbReference type="Proteomes" id="UP001597314"/>
    </source>
</evidence>
<keyword evidence="2" id="KW-1185">Reference proteome</keyword>
<organism evidence="1 2">
    <name type="scientific">Rhodoplanes azumiensis</name>
    <dbReference type="NCBI Taxonomy" id="1897628"/>
    <lineage>
        <taxon>Bacteria</taxon>
        <taxon>Pseudomonadati</taxon>
        <taxon>Pseudomonadota</taxon>
        <taxon>Alphaproteobacteria</taxon>
        <taxon>Hyphomicrobiales</taxon>
        <taxon>Nitrobacteraceae</taxon>
        <taxon>Rhodoplanes</taxon>
    </lineage>
</organism>
<accession>A0ABW5AKP6</accession>
<evidence type="ECO:0008006" key="3">
    <source>
        <dbReference type="Google" id="ProtNLM"/>
    </source>
</evidence>
<comment type="caution">
    <text evidence="1">The sequence shown here is derived from an EMBL/GenBank/DDBJ whole genome shotgun (WGS) entry which is preliminary data.</text>
</comment>
<protein>
    <recommendedName>
        <fullName evidence="3">Ribbon-helix-helix protein CopG domain-containing protein</fullName>
    </recommendedName>
</protein>
<dbReference type="Proteomes" id="UP001597314">
    <property type="component" value="Unassembled WGS sequence"/>
</dbReference>